<comment type="function">
    <text evidence="2">Catalyzes the reduction of 1-pyrroline-5-carboxylate (PCA) to L-proline.</text>
</comment>
<gene>
    <name evidence="2" type="primary">proC</name>
    <name evidence="6" type="ORF">AB986_17360</name>
</gene>
<comment type="pathway">
    <text evidence="2">Amino-acid biosynthesis; L-proline biosynthesis; L-proline from L-glutamate 5-semialdehyde: step 1/1.</text>
</comment>
<evidence type="ECO:0000313" key="7">
    <source>
        <dbReference type="Proteomes" id="UP000035996"/>
    </source>
</evidence>
<dbReference type="SUPFAM" id="SSF48179">
    <property type="entry name" value="6-phosphogluconate dehydrogenase C-terminal domain-like"/>
    <property type="match status" value="1"/>
</dbReference>
<dbReference type="GO" id="GO:0005737">
    <property type="term" value="C:cytoplasm"/>
    <property type="evidence" value="ECO:0007669"/>
    <property type="project" value="UniProtKB-SubCell"/>
</dbReference>
<protein>
    <recommendedName>
        <fullName evidence="2">Pyrroline-5-carboxylate reductase</fullName>
        <shortName evidence="2">P5C reductase</shortName>
        <shortName evidence="2">P5CR</shortName>
        <ecNumber evidence="2">1.5.1.2</ecNumber>
    </recommendedName>
    <alternativeName>
        <fullName evidence="2">PCA reductase</fullName>
    </alternativeName>
</protein>
<dbReference type="EMBL" id="LELK01000004">
    <property type="protein sequence ID" value="KMM37607.1"/>
    <property type="molecule type" value="Genomic_DNA"/>
</dbReference>
<reference evidence="6" key="1">
    <citation type="submission" date="2015-06" db="EMBL/GenBank/DDBJ databases">
        <authorList>
            <person name="Liu B."/>
            <person name="Wang J."/>
            <person name="Zhu Y."/>
            <person name="Liu G."/>
            <person name="Chen Q."/>
            <person name="Zheng C."/>
            <person name="Che J."/>
            <person name="Ge C."/>
            <person name="Shi H."/>
            <person name="Pan Z."/>
            <person name="Liu X."/>
        </authorList>
    </citation>
    <scope>NUCLEOTIDE SEQUENCE [LARGE SCALE GENOMIC DNA]</scope>
    <source>
        <strain evidence="6">DSM 16346</strain>
    </source>
</reference>
<keyword evidence="7" id="KW-1185">Reference proteome</keyword>
<dbReference type="GO" id="GO:0055129">
    <property type="term" value="P:L-proline biosynthetic process"/>
    <property type="evidence" value="ECO:0007669"/>
    <property type="project" value="UniProtKB-UniRule"/>
</dbReference>
<dbReference type="InterPro" id="IPR053790">
    <property type="entry name" value="P5CR-like_CS"/>
</dbReference>
<sequence>MKIGVIGTGNMGTVLISSFIDSWAVKPSHLSIVNRTIEKANNLKNQYPSLYVAGNAEEVVNRSDIIFICVKPHEYFPLLKKIRSGLKQKQLVVSITSPIKVSELETFVPCDVARAIPSITNRALGGPSLVTFSSQCSEVNKERLLYLMSQISTPIETDEEVTRVSSDIASCGPAFLSYLIQQFIEGAVAETELSAEQASILATEMLIGMGKLLEKDYFSLETLQKKVTVKGGVTGEGLKVLEQETGEMFHHLIQRTHKKFEEDRRGIKLQFKEESKQN</sequence>
<comment type="catalytic activity">
    <reaction evidence="2">
        <text>L-proline + NADP(+) = (S)-1-pyrroline-5-carboxylate + NADPH + 2 H(+)</text>
        <dbReference type="Rhea" id="RHEA:14109"/>
        <dbReference type="ChEBI" id="CHEBI:15378"/>
        <dbReference type="ChEBI" id="CHEBI:17388"/>
        <dbReference type="ChEBI" id="CHEBI:57783"/>
        <dbReference type="ChEBI" id="CHEBI:58349"/>
        <dbReference type="ChEBI" id="CHEBI:60039"/>
        <dbReference type="EC" id="1.5.1.2"/>
    </reaction>
</comment>
<dbReference type="InterPro" id="IPR000304">
    <property type="entry name" value="Pyrroline-COOH_reductase"/>
</dbReference>
<dbReference type="OrthoDB" id="9805754at2"/>
<evidence type="ECO:0000256" key="1">
    <source>
        <dbReference type="ARBA" id="ARBA00005525"/>
    </source>
</evidence>
<dbReference type="NCBIfam" id="NF005814">
    <property type="entry name" value="PRK07680.1"/>
    <property type="match status" value="1"/>
</dbReference>
<keyword evidence="2" id="KW-0028">Amino-acid biosynthesis</keyword>
<comment type="similarity">
    <text evidence="1 2">Belongs to the pyrroline-5-carboxylate reductase family.</text>
</comment>
<dbReference type="GO" id="GO:0004735">
    <property type="term" value="F:pyrroline-5-carboxylate reductase activity"/>
    <property type="evidence" value="ECO:0007669"/>
    <property type="project" value="UniProtKB-UniRule"/>
</dbReference>
<proteinExistence type="inferred from homology"/>
<keyword evidence="2 3" id="KW-0521">NADP</keyword>
<evidence type="ECO:0000256" key="2">
    <source>
        <dbReference type="HAMAP-Rule" id="MF_01925"/>
    </source>
</evidence>
<dbReference type="EC" id="1.5.1.2" evidence="2"/>
<dbReference type="Pfam" id="PF03807">
    <property type="entry name" value="F420_oxidored"/>
    <property type="match status" value="1"/>
</dbReference>
<name>A0A0J6FTF1_9BACL</name>
<dbReference type="STRING" id="157733.AB986_17360"/>
<dbReference type="AlphaFoldDB" id="A0A0J6FTF1"/>
<dbReference type="InterPro" id="IPR029036">
    <property type="entry name" value="P5CR_dimer"/>
</dbReference>
<keyword evidence="2" id="KW-0963">Cytoplasm</keyword>
<dbReference type="Proteomes" id="UP000035996">
    <property type="component" value="Unassembled WGS sequence"/>
</dbReference>
<dbReference type="InterPro" id="IPR036291">
    <property type="entry name" value="NAD(P)-bd_dom_sf"/>
</dbReference>
<accession>A0A0J6FTF1</accession>
<feature type="domain" description="Pyrroline-5-carboxylate reductase catalytic N-terminal" evidence="4">
    <location>
        <begin position="2"/>
        <end position="97"/>
    </location>
</feature>
<organism evidence="6 7">
    <name type="scientific">Guptibacillus hwajinpoensis</name>
    <dbReference type="NCBI Taxonomy" id="208199"/>
    <lineage>
        <taxon>Bacteria</taxon>
        <taxon>Bacillati</taxon>
        <taxon>Bacillota</taxon>
        <taxon>Bacilli</taxon>
        <taxon>Bacillales</taxon>
        <taxon>Guptibacillaceae</taxon>
        <taxon>Guptibacillus</taxon>
    </lineage>
</organism>
<dbReference type="PIRSF" id="PIRSF000193">
    <property type="entry name" value="Pyrrol-5-carb_rd"/>
    <property type="match status" value="1"/>
</dbReference>
<dbReference type="Gene3D" id="1.10.3730.10">
    <property type="entry name" value="ProC C-terminal domain-like"/>
    <property type="match status" value="1"/>
</dbReference>
<feature type="domain" description="Pyrroline-5-carboxylate reductase dimerisation" evidence="5">
    <location>
        <begin position="160"/>
        <end position="262"/>
    </location>
</feature>
<comment type="catalytic activity">
    <reaction evidence="2">
        <text>L-proline + NAD(+) = (S)-1-pyrroline-5-carboxylate + NADH + 2 H(+)</text>
        <dbReference type="Rhea" id="RHEA:14105"/>
        <dbReference type="ChEBI" id="CHEBI:15378"/>
        <dbReference type="ChEBI" id="CHEBI:17388"/>
        <dbReference type="ChEBI" id="CHEBI:57540"/>
        <dbReference type="ChEBI" id="CHEBI:57945"/>
        <dbReference type="ChEBI" id="CHEBI:60039"/>
        <dbReference type="EC" id="1.5.1.2"/>
    </reaction>
</comment>
<dbReference type="HAMAP" id="MF_01925">
    <property type="entry name" value="P5C_reductase"/>
    <property type="match status" value="1"/>
</dbReference>
<dbReference type="InterPro" id="IPR028939">
    <property type="entry name" value="P5C_Rdtase_cat_N"/>
</dbReference>
<dbReference type="PROSITE" id="PS00521">
    <property type="entry name" value="P5CR"/>
    <property type="match status" value="1"/>
</dbReference>
<dbReference type="Pfam" id="PF14748">
    <property type="entry name" value="P5CR_dimer"/>
    <property type="match status" value="1"/>
</dbReference>
<dbReference type="UniPathway" id="UPA00098">
    <property type="reaction ID" value="UER00361"/>
</dbReference>
<evidence type="ECO:0000259" key="5">
    <source>
        <dbReference type="Pfam" id="PF14748"/>
    </source>
</evidence>
<comment type="caution">
    <text evidence="6">The sequence shown here is derived from an EMBL/GenBank/DDBJ whole genome shotgun (WGS) entry which is preliminary data.</text>
</comment>
<comment type="subcellular location">
    <subcellularLocation>
        <location evidence="2">Cytoplasm</location>
    </subcellularLocation>
</comment>
<dbReference type="Gene3D" id="3.40.50.720">
    <property type="entry name" value="NAD(P)-binding Rossmann-like Domain"/>
    <property type="match status" value="1"/>
</dbReference>
<dbReference type="PATRIC" id="fig|157733.3.peg.1570"/>
<keyword evidence="2" id="KW-0560">Oxidoreductase</keyword>
<dbReference type="RefSeq" id="WP_048312749.1">
    <property type="nucleotide sequence ID" value="NZ_CP119526.1"/>
</dbReference>
<dbReference type="InterPro" id="IPR008927">
    <property type="entry name" value="6-PGluconate_DH-like_C_sf"/>
</dbReference>
<dbReference type="SUPFAM" id="SSF51735">
    <property type="entry name" value="NAD(P)-binding Rossmann-fold domains"/>
    <property type="match status" value="1"/>
</dbReference>
<evidence type="ECO:0000256" key="3">
    <source>
        <dbReference type="PIRSR" id="PIRSR000193-1"/>
    </source>
</evidence>
<feature type="binding site" evidence="3">
    <location>
        <begin position="6"/>
        <end position="11"/>
    </location>
    <ligand>
        <name>NADP(+)</name>
        <dbReference type="ChEBI" id="CHEBI:58349"/>
    </ligand>
</feature>
<dbReference type="PANTHER" id="PTHR11645:SF51">
    <property type="entry name" value="COME OPERON PROTEIN 4"/>
    <property type="match status" value="1"/>
</dbReference>
<evidence type="ECO:0000313" key="6">
    <source>
        <dbReference type="EMBL" id="KMM37607.1"/>
    </source>
</evidence>
<dbReference type="PANTHER" id="PTHR11645">
    <property type="entry name" value="PYRROLINE-5-CARBOXYLATE REDUCTASE"/>
    <property type="match status" value="1"/>
</dbReference>
<evidence type="ECO:0000259" key="4">
    <source>
        <dbReference type="Pfam" id="PF03807"/>
    </source>
</evidence>
<keyword evidence="2" id="KW-0641">Proline biosynthesis</keyword>